<protein>
    <submittedName>
        <fullName evidence="1">Uncharacterized protein</fullName>
    </submittedName>
</protein>
<accession>R7YCP2</accession>
<comment type="caution">
    <text evidence="1">The sequence shown here is derived from an EMBL/GenBank/DDBJ whole genome shotgun (WGS) entry which is preliminary data.</text>
</comment>
<dbReference type="Proteomes" id="UP000013569">
    <property type="component" value="Unassembled WGS sequence"/>
</dbReference>
<dbReference type="EMBL" id="AQPW01000004">
    <property type="protein sequence ID" value="EON33771.1"/>
    <property type="molecule type" value="Genomic_DNA"/>
</dbReference>
<reference evidence="1 2" key="1">
    <citation type="journal article" date="2013" name="Genome Announc.">
        <title>Draft Genome Sequence of a Benzothiophene-Desulfurizing Bacterium, Gordona terrae Strain C-6.</title>
        <authorList>
            <person name="Wang W."/>
            <person name="Ma T."/>
            <person name="Ren Y."/>
            <person name="Li G."/>
        </authorList>
    </citation>
    <scope>NUCLEOTIDE SEQUENCE [LARGE SCALE GENOMIC DNA]</scope>
    <source>
        <strain evidence="1 2">C-6</strain>
    </source>
</reference>
<evidence type="ECO:0000313" key="1">
    <source>
        <dbReference type="EMBL" id="EON33771.1"/>
    </source>
</evidence>
<dbReference type="OrthoDB" id="9861066at2"/>
<dbReference type="AlphaFoldDB" id="R7YCP2"/>
<name>R7YCP2_9ACTN</name>
<gene>
    <name evidence="1" type="ORF">GTC6_05372</name>
</gene>
<proteinExistence type="predicted"/>
<dbReference type="RefSeq" id="WP_010841540.1">
    <property type="nucleotide sequence ID" value="NZ_AQPW01000004.1"/>
</dbReference>
<organism evidence="1 2">
    <name type="scientific">Gordonia terrae C-6</name>
    <dbReference type="NCBI Taxonomy" id="1316928"/>
    <lineage>
        <taxon>Bacteria</taxon>
        <taxon>Bacillati</taxon>
        <taxon>Actinomycetota</taxon>
        <taxon>Actinomycetes</taxon>
        <taxon>Mycobacteriales</taxon>
        <taxon>Gordoniaceae</taxon>
        <taxon>Gordonia</taxon>
    </lineage>
</organism>
<sequence length="119" mass="14292">MPQADYKVEVKPTLWEVVLEQGAYSDRNEEHHFIRANDREEAWALFKRYWADQVDNHGAGEWTRGSLLVYVDQDEHEVERFAPKKWRGYSDNDEPNYDYSYGNAWRVTLYQLSVVEFLR</sequence>
<evidence type="ECO:0000313" key="2">
    <source>
        <dbReference type="Proteomes" id="UP000013569"/>
    </source>
</evidence>